<sequence>MDKKMIEEGVILILKGIGEDINREGLKGTPKRVAEMYEEIFSGIGEDPSEELGPMFDESHDEIILVKDIPFYSVCEHHLVPFVGKAHIAYVPNKAGKIIGLSKLTRVFDIVARRLQVQERLTSIVANTIMKKIKPRGVMVIVEAEHLCMSMRGVKKPNTMTVTSAVRGLFRENAASRAEVMALIKPDK</sequence>
<dbReference type="GO" id="GO:0005737">
    <property type="term" value="C:cytoplasm"/>
    <property type="evidence" value="ECO:0007669"/>
    <property type="project" value="TreeGrafter"/>
</dbReference>
<dbReference type="GO" id="GO:0003934">
    <property type="term" value="F:GTP cyclohydrolase I activity"/>
    <property type="evidence" value="ECO:0007669"/>
    <property type="project" value="UniProtKB-EC"/>
</dbReference>
<dbReference type="EC" id="3.5.4.16" evidence="3"/>
<dbReference type="GO" id="GO:0006730">
    <property type="term" value="P:one-carbon metabolic process"/>
    <property type="evidence" value="ECO:0007669"/>
    <property type="project" value="UniProtKB-KW"/>
</dbReference>
<evidence type="ECO:0000313" key="7">
    <source>
        <dbReference type="EMBL" id="GAI59981.1"/>
    </source>
</evidence>
<dbReference type="InterPro" id="IPR043133">
    <property type="entry name" value="GTP-CH-I_C/QueF"/>
</dbReference>
<dbReference type="GO" id="GO:0008270">
    <property type="term" value="F:zinc ion binding"/>
    <property type="evidence" value="ECO:0007669"/>
    <property type="project" value="TreeGrafter"/>
</dbReference>
<keyword evidence="4" id="KW-0554">One-carbon metabolism</keyword>
<evidence type="ECO:0000256" key="4">
    <source>
        <dbReference type="ARBA" id="ARBA00022563"/>
    </source>
</evidence>
<comment type="pathway">
    <text evidence="2">Cofactor biosynthesis; 7,8-dihydroneopterin triphosphate biosynthesis; 7,8-dihydroneopterin triphosphate from GTP: step 1/1.</text>
</comment>
<name>X1QYU5_9ZZZZ</name>
<dbReference type="InterPro" id="IPR001474">
    <property type="entry name" value="GTP_CycHdrlase_I"/>
</dbReference>
<dbReference type="PROSITE" id="PS00860">
    <property type="entry name" value="GTP_CYCLOHYDROL_1_2"/>
    <property type="match status" value="1"/>
</dbReference>
<dbReference type="UniPathway" id="UPA00848">
    <property type="reaction ID" value="UER00151"/>
</dbReference>
<dbReference type="FunFam" id="1.10.286.10:FF:000001">
    <property type="entry name" value="GTP cyclohydrolase 1"/>
    <property type="match status" value="1"/>
</dbReference>
<dbReference type="GO" id="GO:0046654">
    <property type="term" value="P:tetrahydrofolate biosynthetic process"/>
    <property type="evidence" value="ECO:0007669"/>
    <property type="project" value="InterPro"/>
</dbReference>
<dbReference type="NCBIfam" id="NF006826">
    <property type="entry name" value="PRK09347.1-3"/>
    <property type="match status" value="1"/>
</dbReference>
<evidence type="ECO:0000256" key="3">
    <source>
        <dbReference type="ARBA" id="ARBA00012715"/>
    </source>
</evidence>
<evidence type="ECO:0000256" key="5">
    <source>
        <dbReference type="ARBA" id="ARBA00022801"/>
    </source>
</evidence>
<protein>
    <recommendedName>
        <fullName evidence="3">GTP cyclohydrolase I</fullName>
        <ecNumber evidence="3">3.5.4.16</ecNumber>
    </recommendedName>
</protein>
<dbReference type="EMBL" id="BARW01001447">
    <property type="protein sequence ID" value="GAI59981.1"/>
    <property type="molecule type" value="Genomic_DNA"/>
</dbReference>
<dbReference type="GO" id="GO:0006729">
    <property type="term" value="P:tetrahydrobiopterin biosynthetic process"/>
    <property type="evidence" value="ECO:0007669"/>
    <property type="project" value="TreeGrafter"/>
</dbReference>
<dbReference type="PANTHER" id="PTHR11109:SF7">
    <property type="entry name" value="GTP CYCLOHYDROLASE 1"/>
    <property type="match status" value="1"/>
</dbReference>
<dbReference type="InterPro" id="IPR020602">
    <property type="entry name" value="GTP_CycHdrlase_I_dom"/>
</dbReference>
<keyword evidence="5" id="KW-0378">Hydrolase</keyword>
<dbReference type="InterPro" id="IPR018234">
    <property type="entry name" value="GTP_CycHdrlase_I_CS"/>
</dbReference>
<proteinExistence type="inferred from homology"/>
<dbReference type="Gene3D" id="1.10.286.10">
    <property type="match status" value="1"/>
</dbReference>
<dbReference type="Gene3D" id="3.30.1130.10">
    <property type="match status" value="1"/>
</dbReference>
<dbReference type="NCBIfam" id="TIGR00063">
    <property type="entry name" value="folE"/>
    <property type="match status" value="1"/>
</dbReference>
<dbReference type="NCBIfam" id="NF006825">
    <property type="entry name" value="PRK09347.1-2"/>
    <property type="match status" value="1"/>
</dbReference>
<dbReference type="Pfam" id="PF01227">
    <property type="entry name" value="GTP_cyclohydroI"/>
    <property type="match status" value="1"/>
</dbReference>
<accession>X1QYU5</accession>
<dbReference type="SUPFAM" id="SSF55620">
    <property type="entry name" value="Tetrahydrobiopterin biosynthesis enzymes-like"/>
    <property type="match status" value="1"/>
</dbReference>
<feature type="domain" description="GTP cyclohydrolase I" evidence="6">
    <location>
        <begin position="6"/>
        <end position="184"/>
    </location>
</feature>
<dbReference type="AlphaFoldDB" id="X1QYU5"/>
<dbReference type="PROSITE" id="PS00859">
    <property type="entry name" value="GTP_CYCLOHYDROL_1_1"/>
    <property type="match status" value="1"/>
</dbReference>
<organism evidence="7">
    <name type="scientific">marine sediment metagenome</name>
    <dbReference type="NCBI Taxonomy" id="412755"/>
    <lineage>
        <taxon>unclassified sequences</taxon>
        <taxon>metagenomes</taxon>
        <taxon>ecological metagenomes</taxon>
    </lineage>
</organism>
<evidence type="ECO:0000256" key="1">
    <source>
        <dbReference type="ARBA" id="ARBA00001052"/>
    </source>
</evidence>
<dbReference type="HAMAP" id="MF_00223">
    <property type="entry name" value="FolE"/>
    <property type="match status" value="1"/>
</dbReference>
<comment type="catalytic activity">
    <reaction evidence="1">
        <text>GTP + H2O = 7,8-dihydroneopterin 3'-triphosphate + formate + H(+)</text>
        <dbReference type="Rhea" id="RHEA:17473"/>
        <dbReference type="ChEBI" id="CHEBI:15377"/>
        <dbReference type="ChEBI" id="CHEBI:15378"/>
        <dbReference type="ChEBI" id="CHEBI:15740"/>
        <dbReference type="ChEBI" id="CHEBI:37565"/>
        <dbReference type="ChEBI" id="CHEBI:58462"/>
        <dbReference type="EC" id="3.5.4.16"/>
    </reaction>
</comment>
<dbReference type="FunFam" id="3.30.1130.10:FF:000001">
    <property type="entry name" value="GTP cyclohydrolase 1"/>
    <property type="match status" value="1"/>
</dbReference>
<dbReference type="InterPro" id="IPR043134">
    <property type="entry name" value="GTP-CH-I_N"/>
</dbReference>
<reference evidence="7" key="1">
    <citation type="journal article" date="2014" name="Front. Microbiol.">
        <title>High frequency of phylogenetically diverse reductive dehalogenase-homologous genes in deep subseafloor sedimentary metagenomes.</title>
        <authorList>
            <person name="Kawai M."/>
            <person name="Futagami T."/>
            <person name="Toyoda A."/>
            <person name="Takaki Y."/>
            <person name="Nishi S."/>
            <person name="Hori S."/>
            <person name="Arai W."/>
            <person name="Tsubouchi T."/>
            <person name="Morono Y."/>
            <person name="Uchiyama I."/>
            <person name="Ito T."/>
            <person name="Fujiyama A."/>
            <person name="Inagaki F."/>
            <person name="Takami H."/>
        </authorList>
    </citation>
    <scope>NUCLEOTIDE SEQUENCE</scope>
    <source>
        <strain evidence="7">Expedition CK06-06</strain>
    </source>
</reference>
<dbReference type="PANTHER" id="PTHR11109">
    <property type="entry name" value="GTP CYCLOHYDROLASE I"/>
    <property type="match status" value="1"/>
</dbReference>
<evidence type="ECO:0000256" key="2">
    <source>
        <dbReference type="ARBA" id="ARBA00005080"/>
    </source>
</evidence>
<comment type="caution">
    <text evidence="7">The sequence shown here is derived from an EMBL/GenBank/DDBJ whole genome shotgun (WGS) entry which is preliminary data.</text>
</comment>
<evidence type="ECO:0000259" key="6">
    <source>
        <dbReference type="Pfam" id="PF01227"/>
    </source>
</evidence>
<dbReference type="GO" id="GO:0005525">
    <property type="term" value="F:GTP binding"/>
    <property type="evidence" value="ECO:0007669"/>
    <property type="project" value="TreeGrafter"/>
</dbReference>
<gene>
    <name evidence="7" type="ORF">S12H4_04613</name>
</gene>